<feature type="non-terminal residue" evidence="9">
    <location>
        <position position="1"/>
    </location>
</feature>
<dbReference type="OrthoDB" id="17199at2759"/>
<evidence type="ECO:0000256" key="6">
    <source>
        <dbReference type="RuleBase" id="RU371123"/>
    </source>
</evidence>
<dbReference type="Pfam" id="PF04777">
    <property type="entry name" value="Evr1_Alr"/>
    <property type="match status" value="1"/>
</dbReference>
<evidence type="ECO:0000256" key="2">
    <source>
        <dbReference type="ARBA" id="ARBA00022630"/>
    </source>
</evidence>
<dbReference type="eggNOG" id="KOG3355">
    <property type="taxonomic scope" value="Eukaryota"/>
</dbReference>
<keyword evidence="4 6" id="KW-0560">Oxidoreductase</keyword>
<dbReference type="InterPro" id="IPR039799">
    <property type="entry name" value="ALR/ERV"/>
</dbReference>
<dbReference type="PANTHER" id="PTHR12645">
    <property type="entry name" value="ALR/ERV"/>
    <property type="match status" value="1"/>
</dbReference>
<dbReference type="InterPro" id="IPR017905">
    <property type="entry name" value="ERV/ALR_sulphydryl_oxidase"/>
</dbReference>
<evidence type="ECO:0000256" key="7">
    <source>
        <dbReference type="SAM" id="MobiDB-lite"/>
    </source>
</evidence>
<dbReference type="GO" id="GO:0016971">
    <property type="term" value="F:flavin-dependent sulfhydryl oxidase activity"/>
    <property type="evidence" value="ECO:0007669"/>
    <property type="project" value="InterPro"/>
</dbReference>
<evidence type="ECO:0000256" key="1">
    <source>
        <dbReference type="ARBA" id="ARBA00001974"/>
    </source>
</evidence>
<accession>G0QW91</accession>
<dbReference type="InterPro" id="IPR036774">
    <property type="entry name" value="ERV/ALR_sulphydryl_oxid_sf"/>
</dbReference>
<comment type="cofactor">
    <cofactor evidence="1 6">
        <name>FAD</name>
        <dbReference type="ChEBI" id="CHEBI:57692"/>
    </cofactor>
</comment>
<comment type="catalytic activity">
    <reaction evidence="6">
        <text>2 R'C(R)SH + O2 = R'C(R)S-S(R)CR' + H2O2</text>
        <dbReference type="Rhea" id="RHEA:17357"/>
        <dbReference type="ChEBI" id="CHEBI:15379"/>
        <dbReference type="ChEBI" id="CHEBI:16240"/>
        <dbReference type="ChEBI" id="CHEBI:16520"/>
        <dbReference type="ChEBI" id="CHEBI:17412"/>
        <dbReference type="EC" id="1.8.3.2"/>
    </reaction>
</comment>
<feature type="domain" description="ERV/ALR sulfhydryl oxidase" evidence="8">
    <location>
        <begin position="82"/>
        <end position="183"/>
    </location>
</feature>
<evidence type="ECO:0000256" key="5">
    <source>
        <dbReference type="ARBA" id="ARBA00023157"/>
    </source>
</evidence>
<dbReference type="PROSITE" id="PS51324">
    <property type="entry name" value="ERV_ALR"/>
    <property type="match status" value="1"/>
</dbReference>
<evidence type="ECO:0000313" key="9">
    <source>
        <dbReference type="EMBL" id="EGR30514.1"/>
    </source>
</evidence>
<dbReference type="Gene3D" id="1.20.120.310">
    <property type="entry name" value="ERV/ALR sulfhydryl oxidase domain"/>
    <property type="match status" value="1"/>
</dbReference>
<feature type="region of interest" description="Disordered" evidence="7">
    <location>
        <begin position="33"/>
        <end position="73"/>
    </location>
</feature>
<reference evidence="9 10" key="1">
    <citation type="submission" date="2011-07" db="EMBL/GenBank/DDBJ databases">
        <authorList>
            <person name="Coyne R."/>
            <person name="Brami D."/>
            <person name="Johnson J."/>
            <person name="Hostetler J."/>
            <person name="Hannick L."/>
            <person name="Clark T."/>
            <person name="Cassidy-Hanley D."/>
            <person name="Inman J."/>
        </authorList>
    </citation>
    <scope>NUCLEOTIDE SEQUENCE [LARGE SCALE GENOMIC DNA]</scope>
    <source>
        <strain evidence="9 10">G5</strain>
    </source>
</reference>
<dbReference type="OMA" id="CKAHFQK"/>
<dbReference type="EC" id="1.8.3.2" evidence="6"/>
<name>G0QW91_ICHMU</name>
<dbReference type="InParanoid" id="G0QW91"/>
<keyword evidence="10" id="KW-1185">Reference proteome</keyword>
<proteinExistence type="predicted"/>
<sequence length="198" mass="23419">TTINNFDRNHEKASQNKLQLNRIHKFFQHSLPDEWGGNKKGQDPYTFSINDSDDDNKEKDKQEKNEKDVENKDQNAYEKHYSQFITREQLGNAGWTLLHMISATYPVEVTKDFVDRTNLFLNLFGQFYPCKECAQHFLEHTKDFQFKGRGREDFMEYMCQLHNIVNKSLKKEEFDCSKIQERWGGNCGCSSKDKKPDE</sequence>
<protein>
    <recommendedName>
        <fullName evidence="6">Sulfhydryl oxidase</fullName>
        <ecNumber evidence="6">1.8.3.2</ecNumber>
    </recommendedName>
</protein>
<dbReference type="STRING" id="857967.G0QW91"/>
<feature type="compositionally biased region" description="Basic and acidic residues" evidence="7">
    <location>
        <begin position="56"/>
        <end position="73"/>
    </location>
</feature>
<evidence type="ECO:0000256" key="3">
    <source>
        <dbReference type="ARBA" id="ARBA00022827"/>
    </source>
</evidence>
<keyword evidence="3 6" id="KW-0274">FAD</keyword>
<evidence type="ECO:0000259" key="8">
    <source>
        <dbReference type="PROSITE" id="PS51324"/>
    </source>
</evidence>
<evidence type="ECO:0000256" key="4">
    <source>
        <dbReference type="ARBA" id="ARBA00023002"/>
    </source>
</evidence>
<dbReference type="GO" id="GO:0005739">
    <property type="term" value="C:mitochondrion"/>
    <property type="evidence" value="ECO:0007669"/>
    <property type="project" value="TreeGrafter"/>
</dbReference>
<keyword evidence="5" id="KW-1015">Disulfide bond</keyword>
<dbReference type="Proteomes" id="UP000008983">
    <property type="component" value="Unassembled WGS sequence"/>
</dbReference>
<dbReference type="GO" id="GO:0050660">
    <property type="term" value="F:flavin adenine dinucleotide binding"/>
    <property type="evidence" value="ECO:0007669"/>
    <property type="project" value="TreeGrafter"/>
</dbReference>
<gene>
    <name evidence="9" type="ORF">IMG5_130280</name>
</gene>
<dbReference type="AlphaFoldDB" id="G0QW91"/>
<organism evidence="9 10">
    <name type="scientific">Ichthyophthirius multifiliis</name>
    <name type="common">White spot disease agent</name>
    <name type="synonym">Ich</name>
    <dbReference type="NCBI Taxonomy" id="5932"/>
    <lineage>
        <taxon>Eukaryota</taxon>
        <taxon>Sar</taxon>
        <taxon>Alveolata</taxon>
        <taxon>Ciliophora</taxon>
        <taxon>Intramacronucleata</taxon>
        <taxon>Oligohymenophorea</taxon>
        <taxon>Hymenostomatida</taxon>
        <taxon>Ophryoglenina</taxon>
        <taxon>Ichthyophthirius</taxon>
    </lineage>
</organism>
<dbReference type="GeneID" id="14906625"/>
<dbReference type="PANTHER" id="PTHR12645:SF0">
    <property type="entry name" value="FAD-LINKED SULFHYDRYL OXIDASE ALR"/>
    <property type="match status" value="1"/>
</dbReference>
<dbReference type="RefSeq" id="XP_004032101.1">
    <property type="nucleotide sequence ID" value="XM_004032053.1"/>
</dbReference>
<dbReference type="SUPFAM" id="SSF69000">
    <property type="entry name" value="FAD-dependent thiol oxidase"/>
    <property type="match status" value="1"/>
</dbReference>
<keyword evidence="2 6" id="KW-0285">Flavoprotein</keyword>
<dbReference type="EMBL" id="GL983984">
    <property type="protein sequence ID" value="EGR30514.1"/>
    <property type="molecule type" value="Genomic_DNA"/>
</dbReference>
<evidence type="ECO:0000313" key="10">
    <source>
        <dbReference type="Proteomes" id="UP000008983"/>
    </source>
</evidence>